<reference evidence="1 2" key="1">
    <citation type="journal article" date="2024" name="Ann. Entomol. Soc. Am.">
        <title>Genomic analyses of the southern and eastern yellowjacket wasps (Hymenoptera: Vespidae) reveal evolutionary signatures of social life.</title>
        <authorList>
            <person name="Catto M.A."/>
            <person name="Caine P.B."/>
            <person name="Orr S.E."/>
            <person name="Hunt B.G."/>
            <person name="Goodisman M.A.D."/>
        </authorList>
    </citation>
    <scope>NUCLEOTIDE SEQUENCE [LARGE SCALE GENOMIC DNA]</scope>
    <source>
        <strain evidence="1">233</strain>
        <tissue evidence="1">Head and thorax</tissue>
    </source>
</reference>
<keyword evidence="2" id="KW-1185">Reference proteome</keyword>
<accession>A0ABD2AKJ8</accession>
<evidence type="ECO:0000313" key="2">
    <source>
        <dbReference type="Proteomes" id="UP001607302"/>
    </source>
</evidence>
<evidence type="ECO:0000313" key="1">
    <source>
        <dbReference type="EMBL" id="KAL2720936.1"/>
    </source>
</evidence>
<dbReference type="Proteomes" id="UP001607302">
    <property type="component" value="Unassembled WGS sequence"/>
</dbReference>
<gene>
    <name evidence="1" type="ORF">V1478_009982</name>
</gene>
<proteinExistence type="predicted"/>
<sequence>MSVLLASRINLNINPNHTTQMAEETKNIKFVQLTNTFLLHKVDRNGDPVTGEHDMLESNRVYVTKLAEVVGGLT</sequence>
<organism evidence="1 2">
    <name type="scientific">Vespula squamosa</name>
    <name type="common">Southern yellow jacket</name>
    <name type="synonym">Wasp</name>
    <dbReference type="NCBI Taxonomy" id="30214"/>
    <lineage>
        <taxon>Eukaryota</taxon>
        <taxon>Metazoa</taxon>
        <taxon>Ecdysozoa</taxon>
        <taxon>Arthropoda</taxon>
        <taxon>Hexapoda</taxon>
        <taxon>Insecta</taxon>
        <taxon>Pterygota</taxon>
        <taxon>Neoptera</taxon>
        <taxon>Endopterygota</taxon>
        <taxon>Hymenoptera</taxon>
        <taxon>Apocrita</taxon>
        <taxon>Aculeata</taxon>
        <taxon>Vespoidea</taxon>
        <taxon>Vespidae</taxon>
        <taxon>Vespinae</taxon>
        <taxon>Vespula</taxon>
    </lineage>
</organism>
<dbReference type="EMBL" id="JAUDFV010000144">
    <property type="protein sequence ID" value="KAL2720936.1"/>
    <property type="molecule type" value="Genomic_DNA"/>
</dbReference>
<dbReference type="AlphaFoldDB" id="A0ABD2AKJ8"/>
<comment type="caution">
    <text evidence="1">The sequence shown here is derived from an EMBL/GenBank/DDBJ whole genome shotgun (WGS) entry which is preliminary data.</text>
</comment>
<protein>
    <submittedName>
        <fullName evidence="1">Uncharacterized protein</fullName>
    </submittedName>
</protein>
<name>A0ABD2AKJ8_VESSQ</name>